<organism evidence="2 3">
    <name type="scientific">Mesomycoplasma hyopneumoniae (strain 7448)</name>
    <name type="common">Mycoplasma hyopneumoniae</name>
    <dbReference type="NCBI Taxonomy" id="262722"/>
    <lineage>
        <taxon>Bacteria</taxon>
        <taxon>Bacillati</taxon>
        <taxon>Mycoplasmatota</taxon>
        <taxon>Mycoplasmoidales</taxon>
        <taxon>Metamycoplasmataceae</taxon>
        <taxon>Mesomycoplasma</taxon>
    </lineage>
</organism>
<dbReference type="EMBL" id="AE017244">
    <property type="protein sequence ID" value="ABP01107.1"/>
    <property type="molecule type" value="Genomic_DNA"/>
</dbReference>
<evidence type="ECO:0000313" key="2">
    <source>
        <dbReference type="EMBL" id="ABP01107.1"/>
    </source>
</evidence>
<evidence type="ECO:0000256" key="1">
    <source>
        <dbReference type="SAM" id="Phobius"/>
    </source>
</evidence>
<dbReference type="HOGENOM" id="CLU_2509109_0_0_14"/>
<proteinExistence type="predicted"/>
<protein>
    <submittedName>
        <fullName evidence="2">Uncharacterized protein</fullName>
    </submittedName>
</protein>
<gene>
    <name evidence="2" type="ordered locus">MHP7448_0692</name>
</gene>
<accession>A4Q7V9</accession>
<dbReference type="KEGG" id="mhp:MHP7448_0692"/>
<reference evidence="2 3" key="1">
    <citation type="journal article" date="2005" name="J. Bacteriol.">
        <title>Swine and poultry pathogens: the complete genome sequences of two strains of Mycoplasma hyopneumoniae and a strain of Mycoplasma synoviae.</title>
        <authorList>
            <person name="Vasconcelos A.T."/>
            <person name="Ferreira H.B."/>
            <person name="Bizarro C.V."/>
            <person name="Bonatto S.L."/>
            <person name="Carvalho M.O."/>
            <person name="Pinto P.M."/>
            <person name="Almeida D.F."/>
            <person name="Almeida L.G."/>
            <person name="Almeida R."/>
            <person name="Alves-Filho L."/>
            <person name="Assuncao E.N."/>
            <person name="Azevedo V.A."/>
            <person name="Bogo M.R."/>
            <person name="Brigido M.M."/>
            <person name="Brocchi M."/>
            <person name="Burity H.A."/>
            <person name="Camargo A.A."/>
            <person name="Camargo S.S."/>
            <person name="Carepo M.S."/>
            <person name="Carraro D.M."/>
            <person name="de Mattos Cascardo J.C."/>
            <person name="Castro L.A."/>
            <person name="Cavalcanti G."/>
            <person name="Chemale G."/>
            <person name="Collevatti R.G."/>
            <person name="Cunha C.W."/>
            <person name="Dallagiovanna B."/>
            <person name="Dambros B.P."/>
            <person name="Dellagostin O.A."/>
            <person name="Falcao C."/>
            <person name="Fantinatti-Garboggini F."/>
            <person name="Felipe M.S."/>
            <person name="Fiorentin L."/>
            <person name="Franco G.R."/>
            <person name="Freitas N.S."/>
            <person name="Frias D."/>
            <person name="Grangeiro T.B."/>
            <person name="Grisard E.C."/>
            <person name="Guimaraes C.T."/>
            <person name="Hungria M."/>
            <person name="Jardim S.N."/>
            <person name="Krieger M.A."/>
            <person name="Laurino J.P."/>
            <person name="Lima L.F."/>
            <person name="Lopes M.I."/>
            <person name="Loreto E.L."/>
            <person name="Madeira H.M."/>
            <person name="Manfio G.P."/>
            <person name="Maranhao A.Q."/>
            <person name="Martinkovics C.T."/>
            <person name="Medeiros S.R."/>
            <person name="Moreira M.A."/>
            <person name="Neiva M."/>
            <person name="Ramalho-Neto C.E."/>
            <person name="Nicolas M.F."/>
            <person name="Oliveira S.C."/>
            <person name="Paixao R.F."/>
            <person name="Pedrosa F.O."/>
            <person name="Pena S.D."/>
            <person name="Pereira M."/>
            <person name="Pereira-Ferrari L."/>
            <person name="Piffer I."/>
            <person name="Pinto L.S."/>
            <person name="Potrich D.P."/>
            <person name="Salim A.C."/>
            <person name="Santos F.R."/>
            <person name="Schmitt R."/>
            <person name="Schneider M.P."/>
            <person name="Schrank A."/>
            <person name="Schrank I.S."/>
            <person name="Schuck A.F."/>
            <person name="Seuanez H.N."/>
            <person name="Silva D.W."/>
            <person name="Silva R."/>
            <person name="Silva S.C."/>
            <person name="Soares C.M."/>
            <person name="Souza K.R."/>
            <person name="Souza R.C."/>
            <person name="Staats C.C."/>
            <person name="Steffens M.B."/>
            <person name="Teixeira S.M."/>
            <person name="Urmenyi T.P."/>
            <person name="Vainstein M.H."/>
            <person name="Zuccherato L.W."/>
            <person name="Simpson A.J."/>
            <person name="Zaha A."/>
        </authorList>
    </citation>
    <scope>NUCLEOTIDE SEQUENCE [LARGE SCALE GENOMIC DNA]</scope>
    <source>
        <strain evidence="2 3">7448</strain>
    </source>
</reference>
<dbReference type="Proteomes" id="UP000000553">
    <property type="component" value="Chromosome"/>
</dbReference>
<keyword evidence="1" id="KW-0812">Transmembrane</keyword>
<sequence length="85" mass="10232">MLFSHQYEFLLNQILALPLHSTLSCLKNPPRYTIFFRPSILICSSPLLVFNFLCWRSLLAFTENKETSLFQDCWFWYENSWSLFL</sequence>
<name>A4Q7V9_MESH7</name>
<keyword evidence="1" id="KW-1133">Transmembrane helix</keyword>
<keyword evidence="1" id="KW-0472">Membrane</keyword>
<evidence type="ECO:0000313" key="3">
    <source>
        <dbReference type="Proteomes" id="UP000000553"/>
    </source>
</evidence>
<feature type="transmembrane region" description="Helical" evidence="1">
    <location>
        <begin position="34"/>
        <end position="55"/>
    </location>
</feature>
<dbReference type="AlphaFoldDB" id="A4Q7V9"/>